<dbReference type="InterPro" id="IPR001466">
    <property type="entry name" value="Beta-lactam-related"/>
</dbReference>
<dbReference type="Pfam" id="PF00144">
    <property type="entry name" value="Beta-lactamase"/>
    <property type="match status" value="1"/>
</dbReference>
<dbReference type="PANTHER" id="PTHR43283:SF3">
    <property type="entry name" value="BETA-LACTAMASE FAMILY PROTEIN (AFU_ORTHOLOGUE AFUA_5G07500)"/>
    <property type="match status" value="1"/>
</dbReference>
<protein>
    <recommendedName>
        <fullName evidence="1">Beta-lactamase-related domain-containing protein</fullName>
    </recommendedName>
</protein>
<proteinExistence type="predicted"/>
<reference evidence="2" key="1">
    <citation type="submission" date="2018-05" db="EMBL/GenBank/DDBJ databases">
        <authorList>
            <person name="Lanie J.A."/>
            <person name="Ng W.-L."/>
            <person name="Kazmierczak K.M."/>
            <person name="Andrzejewski T.M."/>
            <person name="Davidsen T.M."/>
            <person name="Wayne K.J."/>
            <person name="Tettelin H."/>
            <person name="Glass J.I."/>
            <person name="Rusch D."/>
            <person name="Podicherti R."/>
            <person name="Tsui H.-C.T."/>
            <person name="Winkler M.E."/>
        </authorList>
    </citation>
    <scope>NUCLEOTIDE SEQUENCE</scope>
</reference>
<dbReference type="AlphaFoldDB" id="A0A381NG18"/>
<dbReference type="SUPFAM" id="SSF56601">
    <property type="entry name" value="beta-lactamase/transpeptidase-like"/>
    <property type="match status" value="1"/>
</dbReference>
<evidence type="ECO:0000313" key="2">
    <source>
        <dbReference type="EMBL" id="SUZ53481.1"/>
    </source>
</evidence>
<dbReference type="PANTHER" id="PTHR43283">
    <property type="entry name" value="BETA-LACTAMASE-RELATED"/>
    <property type="match status" value="1"/>
</dbReference>
<sequence length="434" mass="47091">MNACKLRCLTIAISFFLATGLLSAQEFSRAIPEEVGMSSERLGYLTTALEEYVAEGRLAGAVTTIIRRGQVVYNEAVGYRDREESEVMQSNAIFRIASQTKALVSVGVMMLQEEGLLDISDPVASYLPAFAETTVGVAREGIEYDVVKANRPITIRDLLTHTAGISYGTGPAGSAWAAAEITGWYFAHRAEPIRITIDRIAALPFTTHPGQAWVYGYSTDILGALVEEVSGMPLNEFIKNRITDPLGMHDTHFYLPPSKSHRLAAVYNLRRGETLLRAPEGPGMETQGQYVEGPRQSFSGGAGLLSTTRDYTRFLQMLLNGGSLNGTQLLSTASVNLMTVNHVGDLYRAPGMGFGLGFSVREDVAASGAPGSIGEFGWGGAYHSTYWVDPVEQLIVVYLTQVIPASGLDDHSNIRSLIYSAITERTPLLPTPQR</sequence>
<gene>
    <name evidence="2" type="ORF">METZ01_LOCUS6335</name>
</gene>
<dbReference type="EMBL" id="UINC01000333">
    <property type="protein sequence ID" value="SUZ53481.1"/>
    <property type="molecule type" value="Genomic_DNA"/>
</dbReference>
<dbReference type="InterPro" id="IPR050789">
    <property type="entry name" value="Diverse_Enzym_Activities"/>
</dbReference>
<dbReference type="InterPro" id="IPR012338">
    <property type="entry name" value="Beta-lactam/transpept-like"/>
</dbReference>
<name>A0A381NG18_9ZZZZ</name>
<feature type="domain" description="Beta-lactamase-related" evidence="1">
    <location>
        <begin position="47"/>
        <end position="402"/>
    </location>
</feature>
<dbReference type="Gene3D" id="3.40.710.10">
    <property type="entry name" value="DD-peptidase/beta-lactamase superfamily"/>
    <property type="match status" value="1"/>
</dbReference>
<accession>A0A381NG18</accession>
<organism evidence="2">
    <name type="scientific">marine metagenome</name>
    <dbReference type="NCBI Taxonomy" id="408172"/>
    <lineage>
        <taxon>unclassified sequences</taxon>
        <taxon>metagenomes</taxon>
        <taxon>ecological metagenomes</taxon>
    </lineage>
</organism>
<evidence type="ECO:0000259" key="1">
    <source>
        <dbReference type="Pfam" id="PF00144"/>
    </source>
</evidence>